<name>A0AAV1B7E6_VICFA</name>
<evidence type="ECO:0000256" key="1">
    <source>
        <dbReference type="SAM" id="MobiDB-lite"/>
    </source>
</evidence>
<dbReference type="AlphaFoldDB" id="A0AAV1B7E6"/>
<dbReference type="EMBL" id="OX451741">
    <property type="protein sequence ID" value="CAI8617508.1"/>
    <property type="molecule type" value="Genomic_DNA"/>
</dbReference>
<proteinExistence type="predicted"/>
<reference evidence="2 3" key="1">
    <citation type="submission" date="2023-01" db="EMBL/GenBank/DDBJ databases">
        <authorList>
            <person name="Kreplak J."/>
        </authorList>
    </citation>
    <scope>NUCLEOTIDE SEQUENCE [LARGE SCALE GENOMIC DNA]</scope>
</reference>
<sequence>MRYFLELVSCCAAPTIRERESSVPVEDDGRWLVPAPVVSTTASSSSSSSSSQRRYRKKHKKSGSGEWRPSLGSISEDVMVQPKRTVACAGKEVKKKTAPRGAAKVYHRSHSDGYHGPMIMPVFSASPFMF</sequence>
<dbReference type="PANTHER" id="PTHR35318">
    <property type="entry name" value="BNAA10G08410D PROTEIN"/>
    <property type="match status" value="1"/>
</dbReference>
<feature type="compositionally biased region" description="Basic residues" evidence="1">
    <location>
        <begin position="53"/>
        <end position="62"/>
    </location>
</feature>
<keyword evidence="3" id="KW-1185">Reference proteome</keyword>
<protein>
    <submittedName>
        <fullName evidence="2">Uncharacterized protein</fullName>
    </submittedName>
</protein>
<accession>A0AAV1B7E6</accession>
<feature type="compositionally biased region" description="Low complexity" evidence="1">
    <location>
        <begin position="36"/>
        <end position="51"/>
    </location>
</feature>
<dbReference type="PANTHER" id="PTHR35318:SF2">
    <property type="entry name" value="OS08G0138900 PROTEIN"/>
    <property type="match status" value="1"/>
</dbReference>
<gene>
    <name evidence="2" type="ORF">VFH_VI080160</name>
</gene>
<evidence type="ECO:0000313" key="3">
    <source>
        <dbReference type="Proteomes" id="UP001157006"/>
    </source>
</evidence>
<dbReference type="Proteomes" id="UP001157006">
    <property type="component" value="Chromosome 6"/>
</dbReference>
<feature type="region of interest" description="Disordered" evidence="1">
    <location>
        <begin position="89"/>
        <end position="110"/>
    </location>
</feature>
<feature type="region of interest" description="Disordered" evidence="1">
    <location>
        <begin position="36"/>
        <end position="74"/>
    </location>
</feature>
<organism evidence="2 3">
    <name type="scientific">Vicia faba</name>
    <name type="common">Broad bean</name>
    <name type="synonym">Faba vulgaris</name>
    <dbReference type="NCBI Taxonomy" id="3906"/>
    <lineage>
        <taxon>Eukaryota</taxon>
        <taxon>Viridiplantae</taxon>
        <taxon>Streptophyta</taxon>
        <taxon>Embryophyta</taxon>
        <taxon>Tracheophyta</taxon>
        <taxon>Spermatophyta</taxon>
        <taxon>Magnoliopsida</taxon>
        <taxon>eudicotyledons</taxon>
        <taxon>Gunneridae</taxon>
        <taxon>Pentapetalae</taxon>
        <taxon>rosids</taxon>
        <taxon>fabids</taxon>
        <taxon>Fabales</taxon>
        <taxon>Fabaceae</taxon>
        <taxon>Papilionoideae</taxon>
        <taxon>50 kb inversion clade</taxon>
        <taxon>NPAAA clade</taxon>
        <taxon>Hologalegina</taxon>
        <taxon>IRL clade</taxon>
        <taxon>Fabeae</taxon>
        <taxon>Vicia</taxon>
    </lineage>
</organism>
<evidence type="ECO:0000313" key="2">
    <source>
        <dbReference type="EMBL" id="CAI8617508.1"/>
    </source>
</evidence>